<dbReference type="InterPro" id="IPR013766">
    <property type="entry name" value="Thioredoxin_domain"/>
</dbReference>
<reference evidence="2 3" key="1">
    <citation type="journal article" date="2024" name="Nat. Commun.">
        <title>Phylogenomics reveals the evolutionary origins of lichenization in chlorophyte algae.</title>
        <authorList>
            <person name="Puginier C."/>
            <person name="Libourel C."/>
            <person name="Otte J."/>
            <person name="Skaloud P."/>
            <person name="Haon M."/>
            <person name="Grisel S."/>
            <person name="Petersen M."/>
            <person name="Berrin J.G."/>
            <person name="Delaux P.M."/>
            <person name="Dal Grande F."/>
            <person name="Keller J."/>
        </authorList>
    </citation>
    <scope>NUCLEOTIDE SEQUENCE [LARGE SCALE GENOMIC DNA]</scope>
    <source>
        <strain evidence="2 3">SAG 2043</strain>
    </source>
</reference>
<proteinExistence type="predicted"/>
<dbReference type="PANTHER" id="PTHR46135:SF3">
    <property type="entry name" value="NME_NM23 FAMILY MEMBER 8"/>
    <property type="match status" value="1"/>
</dbReference>
<dbReference type="SUPFAM" id="SSF52833">
    <property type="entry name" value="Thioredoxin-like"/>
    <property type="match status" value="1"/>
</dbReference>
<dbReference type="AlphaFoldDB" id="A0AAW1QGK4"/>
<dbReference type="Pfam" id="PF00085">
    <property type="entry name" value="Thioredoxin"/>
    <property type="match status" value="1"/>
</dbReference>
<dbReference type="InterPro" id="IPR036249">
    <property type="entry name" value="Thioredoxin-like_sf"/>
</dbReference>
<feature type="domain" description="Thioredoxin" evidence="1">
    <location>
        <begin position="13"/>
        <end position="104"/>
    </location>
</feature>
<dbReference type="InterPro" id="IPR017937">
    <property type="entry name" value="Thioredoxin_CS"/>
</dbReference>
<dbReference type="InterPro" id="IPR051766">
    <property type="entry name" value="TXND_domain-containing"/>
</dbReference>
<keyword evidence="3" id="KW-1185">Reference proteome</keyword>
<evidence type="ECO:0000313" key="2">
    <source>
        <dbReference type="EMBL" id="KAK9820587.1"/>
    </source>
</evidence>
<dbReference type="PANTHER" id="PTHR46135">
    <property type="entry name" value="NME/NM23 FAMILY MEMBER 8"/>
    <property type="match status" value="1"/>
</dbReference>
<accession>A0AAW1QGK4</accession>
<organism evidence="2 3">
    <name type="scientific">[Myrmecia] bisecta</name>
    <dbReference type="NCBI Taxonomy" id="41462"/>
    <lineage>
        <taxon>Eukaryota</taxon>
        <taxon>Viridiplantae</taxon>
        <taxon>Chlorophyta</taxon>
        <taxon>core chlorophytes</taxon>
        <taxon>Trebouxiophyceae</taxon>
        <taxon>Trebouxiales</taxon>
        <taxon>Trebouxiaceae</taxon>
        <taxon>Myrmecia</taxon>
    </lineage>
</organism>
<sequence>MAQSQVPLQYHLQTDQELEGKLTEKALKVVEVFAEWCGPCKSVLPTLKRIRLEKDDESTLQFLTVCAEKCQFLDAAKQQRGKSEPLFLLYRNGILKQKVEGANTPLLSTLITQLTPITAESDDILENPLYLGMVERKKAAERA</sequence>
<dbReference type="EMBL" id="JALJOR010000003">
    <property type="protein sequence ID" value="KAK9820587.1"/>
    <property type="molecule type" value="Genomic_DNA"/>
</dbReference>
<protein>
    <recommendedName>
        <fullName evidence="1">Thioredoxin domain-containing protein</fullName>
    </recommendedName>
</protein>
<evidence type="ECO:0000313" key="3">
    <source>
        <dbReference type="Proteomes" id="UP001489004"/>
    </source>
</evidence>
<gene>
    <name evidence="2" type="ORF">WJX72_011984</name>
</gene>
<evidence type="ECO:0000259" key="1">
    <source>
        <dbReference type="Pfam" id="PF00085"/>
    </source>
</evidence>
<dbReference type="Proteomes" id="UP001489004">
    <property type="component" value="Unassembled WGS sequence"/>
</dbReference>
<dbReference type="Gene3D" id="3.40.30.10">
    <property type="entry name" value="Glutaredoxin"/>
    <property type="match status" value="1"/>
</dbReference>
<name>A0AAW1QGK4_9CHLO</name>
<dbReference type="PROSITE" id="PS00194">
    <property type="entry name" value="THIOREDOXIN_1"/>
    <property type="match status" value="1"/>
</dbReference>
<comment type="caution">
    <text evidence="2">The sequence shown here is derived from an EMBL/GenBank/DDBJ whole genome shotgun (WGS) entry which is preliminary data.</text>
</comment>